<evidence type="ECO:0000313" key="2">
    <source>
        <dbReference type="Proteomes" id="UP000054653"/>
    </source>
</evidence>
<reference evidence="1 2" key="1">
    <citation type="submission" date="2015-01" db="EMBL/GenBank/DDBJ databases">
        <title>Evolution of Trichinella species and genotypes.</title>
        <authorList>
            <person name="Korhonen P.K."/>
            <person name="Edoardo P."/>
            <person name="Giuseppe L.R."/>
            <person name="Gasser R.B."/>
        </authorList>
    </citation>
    <scope>NUCLEOTIDE SEQUENCE [LARGE SCALE GENOMIC DNA]</scope>
    <source>
        <strain evidence="1">ISS120</strain>
    </source>
</reference>
<sequence>MAQENPQLCWIQKHAEEICNASFGPHKKFNFLKHPSFNIIHGKLKMFANNALPEIDLEMEM</sequence>
<dbReference type="OrthoDB" id="10493279at2759"/>
<dbReference type="Proteomes" id="UP000054653">
    <property type="component" value="Unassembled WGS sequence"/>
</dbReference>
<organism evidence="1 2">
    <name type="scientific">Trichinella britovi</name>
    <name type="common">Parasitic roundworm</name>
    <dbReference type="NCBI Taxonomy" id="45882"/>
    <lineage>
        <taxon>Eukaryota</taxon>
        <taxon>Metazoa</taxon>
        <taxon>Ecdysozoa</taxon>
        <taxon>Nematoda</taxon>
        <taxon>Enoplea</taxon>
        <taxon>Dorylaimia</taxon>
        <taxon>Trichinellida</taxon>
        <taxon>Trichinellidae</taxon>
        <taxon>Trichinella</taxon>
    </lineage>
</organism>
<dbReference type="AlphaFoldDB" id="A0A0V1CQW4"/>
<dbReference type="EMBL" id="JYDI01000120">
    <property type="protein sequence ID" value="KRY51647.1"/>
    <property type="molecule type" value="Genomic_DNA"/>
</dbReference>
<accession>A0A0V1CQW4</accession>
<gene>
    <name evidence="1" type="ORF">T03_15026</name>
</gene>
<protein>
    <submittedName>
        <fullName evidence="1">Uncharacterized protein</fullName>
    </submittedName>
</protein>
<proteinExistence type="predicted"/>
<keyword evidence="2" id="KW-1185">Reference proteome</keyword>
<evidence type="ECO:0000313" key="1">
    <source>
        <dbReference type="EMBL" id="KRY51647.1"/>
    </source>
</evidence>
<name>A0A0V1CQW4_TRIBR</name>
<comment type="caution">
    <text evidence="1">The sequence shown here is derived from an EMBL/GenBank/DDBJ whole genome shotgun (WGS) entry which is preliminary data.</text>
</comment>